<keyword evidence="5" id="KW-1185">Reference proteome</keyword>
<dbReference type="Pfam" id="PF01232">
    <property type="entry name" value="Mannitol_dh"/>
    <property type="match status" value="1"/>
</dbReference>
<keyword evidence="1" id="KW-0560">Oxidoreductase</keyword>
<dbReference type="InterPro" id="IPR050988">
    <property type="entry name" value="Mannitol_DH/Oxidoreductase"/>
</dbReference>
<comment type="caution">
    <text evidence="4">The sequence shown here is derived from an EMBL/GenBank/DDBJ whole genome shotgun (WGS) entry which is preliminary data.</text>
</comment>
<dbReference type="GO" id="GO:0016616">
    <property type="term" value="F:oxidoreductase activity, acting on the CH-OH group of donors, NAD or NADP as acceptor"/>
    <property type="evidence" value="ECO:0007669"/>
    <property type="project" value="TreeGrafter"/>
</dbReference>
<feature type="domain" description="Mannitol dehydrogenase N-terminal" evidence="2">
    <location>
        <begin position="42"/>
        <end position="267"/>
    </location>
</feature>
<evidence type="ECO:0000313" key="5">
    <source>
        <dbReference type="Proteomes" id="UP000297872"/>
    </source>
</evidence>
<dbReference type="InterPro" id="IPR013131">
    <property type="entry name" value="Mannitol_DH_N"/>
</dbReference>
<reference evidence="4 5" key="1">
    <citation type="submission" date="2019-02" db="EMBL/GenBank/DDBJ databases">
        <title>Draft Genome Sequence of the Prevotella sp. BCRC 81118, Isolated from Human Feces.</title>
        <authorList>
            <person name="Huang C.-H."/>
        </authorList>
    </citation>
    <scope>NUCLEOTIDE SEQUENCE [LARGE SCALE GENOMIC DNA]</scope>
    <source>
        <strain evidence="4 5">BCRC 81118</strain>
    </source>
</reference>
<sequence length="529" mass="59178">MKLNDILSNNFNAEEWEAKGYQLPQYDIAAVAKKTHEEPTWVHFGAGNIFRAFPAAILNDALNTGKYDRGVIVVESFDYEIIDKAYRPYNNLSLLVSLQSNGTIEKKVIASITESLKADKQFGEDWARLVLIFQAPSLQMVTFTITEKGYSFNDADLARGLDAVFAMGKLTALLYERYKAGKLPVTLQSTDNCSHNGDHVKAGVKAYAERWVKDGIVEAGFLDYINDSSKVTYPWSMIDKITPRPHEKVQAMLAEDGFEDNETIITEKHTFTAPFVNAEEVQYLVCEDTYTNGRPPLELGGALYTTRKTVDEVETMKVTTCLNPLHTAMSIYGCMLDYTLISAEMADEDLRTFIQKMGYIEAMPVVTDPGVLNPYEFIGTVINKRLPNPFMPDAPQRIATDTSQKLSIRFGETIKKYIARGLDKSNLVLIPLVLAGYARYLKALDDNLKPFEPSSDPLLAELQAIVAPLEVGKADQDYSCLKNLYTRKDVFGLDLYEAGFGEQIEGMVKELFAGKGAVRQTLHKYVSAR</sequence>
<dbReference type="InterPro" id="IPR013118">
    <property type="entry name" value="Mannitol_DH_C"/>
</dbReference>
<evidence type="ECO:0000259" key="2">
    <source>
        <dbReference type="Pfam" id="PF01232"/>
    </source>
</evidence>
<dbReference type="SUPFAM" id="SSF48179">
    <property type="entry name" value="6-phosphogluconate dehydrogenase C-terminal domain-like"/>
    <property type="match status" value="1"/>
</dbReference>
<dbReference type="Proteomes" id="UP000297872">
    <property type="component" value="Unassembled WGS sequence"/>
</dbReference>
<dbReference type="PANTHER" id="PTHR43362:SF1">
    <property type="entry name" value="MANNITOL DEHYDROGENASE 2-RELATED"/>
    <property type="match status" value="1"/>
</dbReference>
<dbReference type="EMBL" id="SGVY01000011">
    <property type="protein sequence ID" value="TFH82662.1"/>
    <property type="molecule type" value="Genomic_DNA"/>
</dbReference>
<dbReference type="OrthoDB" id="9768714at2"/>
<dbReference type="SUPFAM" id="SSF51735">
    <property type="entry name" value="NAD(P)-binding Rossmann-fold domains"/>
    <property type="match status" value="1"/>
</dbReference>
<dbReference type="AlphaFoldDB" id="A0A4Y8VQ09"/>
<dbReference type="InterPro" id="IPR036291">
    <property type="entry name" value="NAD(P)-bd_dom_sf"/>
</dbReference>
<evidence type="ECO:0000256" key="1">
    <source>
        <dbReference type="ARBA" id="ARBA00023002"/>
    </source>
</evidence>
<evidence type="ECO:0000259" key="3">
    <source>
        <dbReference type="Pfam" id="PF08125"/>
    </source>
</evidence>
<dbReference type="PANTHER" id="PTHR43362">
    <property type="entry name" value="MANNITOL DEHYDROGENASE DSF1-RELATED"/>
    <property type="match status" value="1"/>
</dbReference>
<dbReference type="Pfam" id="PF08125">
    <property type="entry name" value="Mannitol_dh_C"/>
    <property type="match status" value="1"/>
</dbReference>
<feature type="domain" description="Mannitol dehydrogenase C-terminal" evidence="3">
    <location>
        <begin position="310"/>
        <end position="510"/>
    </location>
</feature>
<protein>
    <submittedName>
        <fullName evidence="4">Mannitol dehydrogenase family protein</fullName>
    </submittedName>
</protein>
<organism evidence="4 5">
    <name type="scientific">Segatella hominis</name>
    <dbReference type="NCBI Taxonomy" id="2518605"/>
    <lineage>
        <taxon>Bacteria</taxon>
        <taxon>Pseudomonadati</taxon>
        <taxon>Bacteroidota</taxon>
        <taxon>Bacteroidia</taxon>
        <taxon>Bacteroidales</taxon>
        <taxon>Prevotellaceae</taxon>
        <taxon>Segatella</taxon>
    </lineage>
</organism>
<name>A0A4Y8VQ09_9BACT</name>
<evidence type="ECO:0000313" key="4">
    <source>
        <dbReference type="EMBL" id="TFH82662.1"/>
    </source>
</evidence>
<accession>A0A4Y8VQ09</accession>
<gene>
    <name evidence="4" type="ORF">EXN75_06015</name>
</gene>
<dbReference type="InterPro" id="IPR008927">
    <property type="entry name" value="6-PGluconate_DH-like_C_sf"/>
</dbReference>
<proteinExistence type="predicted"/>
<dbReference type="GeneID" id="302994851"/>
<dbReference type="Gene3D" id="1.10.1040.10">
    <property type="entry name" value="N-(1-d-carboxylethyl)-l-norvaline Dehydrogenase, domain 2"/>
    <property type="match status" value="1"/>
</dbReference>
<dbReference type="Gene3D" id="3.40.50.720">
    <property type="entry name" value="NAD(P)-binding Rossmann-like Domain"/>
    <property type="match status" value="1"/>
</dbReference>
<dbReference type="RefSeq" id="WP_134843146.1">
    <property type="nucleotide sequence ID" value="NZ_SGVY01000011.1"/>
</dbReference>
<dbReference type="InterPro" id="IPR013328">
    <property type="entry name" value="6PGD_dom2"/>
</dbReference>